<protein>
    <submittedName>
        <fullName evidence="1">Uncharacterized protein</fullName>
    </submittedName>
</protein>
<evidence type="ECO:0000313" key="1">
    <source>
        <dbReference type="EMBL" id="MPM37600.1"/>
    </source>
</evidence>
<dbReference type="EMBL" id="VSSQ01008006">
    <property type="protein sequence ID" value="MPM37600.1"/>
    <property type="molecule type" value="Genomic_DNA"/>
</dbReference>
<gene>
    <name evidence="1" type="ORF">SDC9_84218</name>
</gene>
<comment type="caution">
    <text evidence="1">The sequence shown here is derived from an EMBL/GenBank/DDBJ whole genome shotgun (WGS) entry which is preliminary data.</text>
</comment>
<sequence length="108" mass="12244">MGEERKAVLIFQSLQSGHKLSDGLAEIGHIDAGSKPDEFVVREVKLFLDRHTHKLDTVPRAHRFRYLLRVSVMKRIAKQNCFFHSSSLPPVIPASVLVGSMSFCHKYV</sequence>
<reference evidence="1" key="1">
    <citation type="submission" date="2019-08" db="EMBL/GenBank/DDBJ databases">
        <authorList>
            <person name="Kucharzyk K."/>
            <person name="Murdoch R.W."/>
            <person name="Higgins S."/>
            <person name="Loffler F."/>
        </authorList>
    </citation>
    <scope>NUCLEOTIDE SEQUENCE</scope>
</reference>
<name>A0A644Z9N8_9ZZZZ</name>
<proteinExistence type="predicted"/>
<accession>A0A644Z9N8</accession>
<dbReference type="AlphaFoldDB" id="A0A644Z9N8"/>
<organism evidence="1">
    <name type="scientific">bioreactor metagenome</name>
    <dbReference type="NCBI Taxonomy" id="1076179"/>
    <lineage>
        <taxon>unclassified sequences</taxon>
        <taxon>metagenomes</taxon>
        <taxon>ecological metagenomes</taxon>
    </lineage>
</organism>